<dbReference type="PANTHER" id="PTHR43464:SF19">
    <property type="entry name" value="UBIQUINONE BIOSYNTHESIS O-METHYLTRANSFERASE, MITOCHONDRIAL"/>
    <property type="match status" value="1"/>
</dbReference>
<dbReference type="InterPro" id="IPR008854">
    <property type="entry name" value="TPMT"/>
</dbReference>
<keyword evidence="6" id="KW-1185">Reference proteome</keyword>
<keyword evidence="2" id="KW-0808">Transferase</keyword>
<evidence type="ECO:0000313" key="5">
    <source>
        <dbReference type="EMBL" id="GAA1676542.1"/>
    </source>
</evidence>
<dbReference type="Pfam" id="PF13649">
    <property type="entry name" value="Methyltransf_25"/>
    <property type="match status" value="1"/>
</dbReference>
<dbReference type="InterPro" id="IPR041698">
    <property type="entry name" value="Methyltransf_25"/>
</dbReference>
<gene>
    <name evidence="5" type="ORF">GCM10009745_19730</name>
</gene>
<evidence type="ECO:0000259" key="4">
    <source>
        <dbReference type="Pfam" id="PF13649"/>
    </source>
</evidence>
<reference evidence="5 6" key="1">
    <citation type="journal article" date="2019" name="Int. J. Syst. Evol. Microbiol.">
        <title>The Global Catalogue of Microorganisms (GCM) 10K type strain sequencing project: providing services to taxonomists for standard genome sequencing and annotation.</title>
        <authorList>
            <consortium name="The Broad Institute Genomics Platform"/>
            <consortium name="The Broad Institute Genome Sequencing Center for Infectious Disease"/>
            <person name="Wu L."/>
            <person name="Ma J."/>
        </authorList>
    </citation>
    <scope>NUCLEOTIDE SEQUENCE [LARGE SCALE GENOMIC DNA]</scope>
    <source>
        <strain evidence="5 6">JCM 14307</strain>
    </source>
</reference>
<evidence type="ECO:0000256" key="1">
    <source>
        <dbReference type="ARBA" id="ARBA00022603"/>
    </source>
</evidence>
<keyword evidence="1 5" id="KW-0489">Methyltransferase</keyword>
<feature type="domain" description="Methyltransferase" evidence="4">
    <location>
        <begin position="71"/>
        <end position="161"/>
    </location>
</feature>
<evidence type="ECO:0000256" key="2">
    <source>
        <dbReference type="ARBA" id="ARBA00022679"/>
    </source>
</evidence>
<name>A0ABN2GTG2_9ACTN</name>
<dbReference type="RefSeq" id="WP_344148495.1">
    <property type="nucleotide sequence ID" value="NZ_BAAANF010000006.1"/>
</dbReference>
<evidence type="ECO:0000256" key="3">
    <source>
        <dbReference type="ARBA" id="ARBA00022691"/>
    </source>
</evidence>
<dbReference type="PROSITE" id="PS51585">
    <property type="entry name" value="SAM_MT_TPMT"/>
    <property type="match status" value="1"/>
</dbReference>
<proteinExistence type="predicted"/>
<dbReference type="InterPro" id="IPR029063">
    <property type="entry name" value="SAM-dependent_MTases_sf"/>
</dbReference>
<dbReference type="PANTHER" id="PTHR43464">
    <property type="entry name" value="METHYLTRANSFERASE"/>
    <property type="match status" value="1"/>
</dbReference>
<sequence>MSTDPVNPRTRDLAHESLAADDPTGWFEQLYAEASEGRAEIPWDRGIAHAQLTDWVETARPDGTGKKAVVVGAGTGWDAELVADRGFVTTAFDISPTAIETAKQNHPGSKVNYLTADLFNLPPDWRRAFDLVVEIYTVQALPIPLQPSATEQISDLLAPGGTLLVIAVAREDDVPDSTIEGPPWPLKRAAIDAFEADDLKLVDLGRSPSPVDPSVYRWRAEYRRDSGE</sequence>
<dbReference type="GO" id="GO:0032259">
    <property type="term" value="P:methylation"/>
    <property type="evidence" value="ECO:0007669"/>
    <property type="project" value="UniProtKB-KW"/>
</dbReference>
<comment type="caution">
    <text evidence="5">The sequence shown here is derived from an EMBL/GenBank/DDBJ whole genome shotgun (WGS) entry which is preliminary data.</text>
</comment>
<dbReference type="Gene3D" id="3.40.50.150">
    <property type="entry name" value="Vaccinia Virus protein VP39"/>
    <property type="match status" value="1"/>
</dbReference>
<keyword evidence="3" id="KW-0949">S-adenosyl-L-methionine</keyword>
<evidence type="ECO:0000313" key="6">
    <source>
        <dbReference type="Proteomes" id="UP001500280"/>
    </source>
</evidence>
<accession>A0ABN2GTG2</accession>
<dbReference type="GO" id="GO:0008168">
    <property type="term" value="F:methyltransferase activity"/>
    <property type="evidence" value="ECO:0007669"/>
    <property type="project" value="UniProtKB-KW"/>
</dbReference>
<dbReference type="SUPFAM" id="SSF53335">
    <property type="entry name" value="S-adenosyl-L-methionine-dependent methyltransferases"/>
    <property type="match status" value="1"/>
</dbReference>
<dbReference type="Proteomes" id="UP001500280">
    <property type="component" value="Unassembled WGS sequence"/>
</dbReference>
<organism evidence="5 6">
    <name type="scientific">Kribbella yunnanensis</name>
    <dbReference type="NCBI Taxonomy" id="190194"/>
    <lineage>
        <taxon>Bacteria</taxon>
        <taxon>Bacillati</taxon>
        <taxon>Actinomycetota</taxon>
        <taxon>Actinomycetes</taxon>
        <taxon>Propionibacteriales</taxon>
        <taxon>Kribbellaceae</taxon>
        <taxon>Kribbella</taxon>
    </lineage>
</organism>
<dbReference type="CDD" id="cd02440">
    <property type="entry name" value="AdoMet_MTases"/>
    <property type="match status" value="1"/>
</dbReference>
<protein>
    <submittedName>
        <fullName evidence="5">Methyltransferase domain-containing protein</fullName>
    </submittedName>
</protein>
<dbReference type="EMBL" id="BAAANF010000006">
    <property type="protein sequence ID" value="GAA1676542.1"/>
    <property type="molecule type" value="Genomic_DNA"/>
</dbReference>